<feature type="compositionally biased region" description="Basic residues" evidence="1">
    <location>
        <begin position="63"/>
        <end position="73"/>
    </location>
</feature>
<feature type="compositionally biased region" description="Basic and acidic residues" evidence="1">
    <location>
        <begin position="74"/>
        <end position="84"/>
    </location>
</feature>
<accession>A0A919M900</accession>
<reference evidence="2" key="1">
    <citation type="submission" date="2021-01" db="EMBL/GenBank/DDBJ databases">
        <title>Whole genome shotgun sequence of Actinoplanes cyaneus NBRC 14990.</title>
        <authorList>
            <person name="Komaki H."/>
            <person name="Tamura T."/>
        </authorList>
    </citation>
    <scope>NUCLEOTIDE SEQUENCE</scope>
    <source>
        <strain evidence="2">NBRC 14990</strain>
    </source>
</reference>
<dbReference type="EMBL" id="BOMH01000055">
    <property type="protein sequence ID" value="GID68933.1"/>
    <property type="molecule type" value="Genomic_DNA"/>
</dbReference>
<keyword evidence="3" id="KW-1185">Reference proteome</keyword>
<evidence type="ECO:0000313" key="2">
    <source>
        <dbReference type="EMBL" id="GID68933.1"/>
    </source>
</evidence>
<dbReference type="RefSeq" id="WP_203750116.1">
    <property type="nucleotide sequence ID" value="NZ_BAAAUC010000001.1"/>
</dbReference>
<dbReference type="Proteomes" id="UP000619479">
    <property type="component" value="Unassembled WGS sequence"/>
</dbReference>
<organism evidence="2 3">
    <name type="scientific">Actinoplanes cyaneus</name>
    <dbReference type="NCBI Taxonomy" id="52696"/>
    <lineage>
        <taxon>Bacteria</taxon>
        <taxon>Bacillati</taxon>
        <taxon>Actinomycetota</taxon>
        <taxon>Actinomycetes</taxon>
        <taxon>Micromonosporales</taxon>
        <taxon>Micromonosporaceae</taxon>
        <taxon>Actinoplanes</taxon>
    </lineage>
</organism>
<protein>
    <submittedName>
        <fullName evidence="2">Uncharacterized protein</fullName>
    </submittedName>
</protein>
<evidence type="ECO:0000313" key="3">
    <source>
        <dbReference type="Proteomes" id="UP000619479"/>
    </source>
</evidence>
<comment type="caution">
    <text evidence="2">The sequence shown here is derived from an EMBL/GenBank/DDBJ whole genome shotgun (WGS) entry which is preliminary data.</text>
</comment>
<dbReference type="AlphaFoldDB" id="A0A919M900"/>
<gene>
    <name evidence="2" type="ORF">Acy02nite_68140</name>
</gene>
<sequence>MTERQPNVNAARIVEYSYPAGRNVRRSMAQPRTEEGRITNRPYRGHHRAEHTHHDEQTPARQRSSRVGRHHLDHHTGDHHANSR</sequence>
<name>A0A919M900_9ACTN</name>
<feature type="region of interest" description="Disordered" evidence="1">
    <location>
        <begin position="22"/>
        <end position="84"/>
    </location>
</feature>
<proteinExistence type="predicted"/>
<evidence type="ECO:0000256" key="1">
    <source>
        <dbReference type="SAM" id="MobiDB-lite"/>
    </source>
</evidence>